<evidence type="ECO:0000256" key="3">
    <source>
        <dbReference type="ARBA" id="ARBA00022840"/>
    </source>
</evidence>
<reference evidence="5 6" key="1">
    <citation type="submission" date="2017-08" db="EMBL/GenBank/DDBJ databases">
        <title>The complete genome sequence of Nocardiopsis gilva YIM 90087.</title>
        <authorList>
            <person name="Yin M."/>
            <person name="Tang S."/>
        </authorList>
    </citation>
    <scope>NUCLEOTIDE SEQUENCE [LARGE SCALE GENOMIC DNA]</scope>
    <source>
        <strain evidence="5 6">YIM 90087</strain>
    </source>
</reference>
<dbReference type="InterPro" id="IPR012340">
    <property type="entry name" value="NA-bd_OB-fold"/>
</dbReference>
<dbReference type="InterPro" id="IPR047641">
    <property type="entry name" value="ABC_transpr_MalK/UgpC-like"/>
</dbReference>
<proteinExistence type="predicted"/>
<dbReference type="SUPFAM" id="SSF52540">
    <property type="entry name" value="P-loop containing nucleoside triphosphate hydrolases"/>
    <property type="match status" value="1"/>
</dbReference>
<dbReference type="InterPro" id="IPR008995">
    <property type="entry name" value="Mo/tungstate-bd_C_term_dom"/>
</dbReference>
<dbReference type="AlphaFoldDB" id="A0A223S6G4"/>
<name>A0A223S6G4_9ACTN</name>
<keyword evidence="1" id="KW-0813">Transport</keyword>
<dbReference type="InterPro" id="IPR003439">
    <property type="entry name" value="ABC_transporter-like_ATP-bd"/>
</dbReference>
<dbReference type="CDD" id="cd03301">
    <property type="entry name" value="ABC_MalK_N"/>
    <property type="match status" value="1"/>
</dbReference>
<dbReference type="OrthoDB" id="7838608at2"/>
<dbReference type="SUPFAM" id="SSF50331">
    <property type="entry name" value="MOP-like"/>
    <property type="match status" value="1"/>
</dbReference>
<dbReference type="PROSITE" id="PS00211">
    <property type="entry name" value="ABC_TRANSPORTER_1"/>
    <property type="match status" value="1"/>
</dbReference>
<evidence type="ECO:0000259" key="4">
    <source>
        <dbReference type="PROSITE" id="PS50893"/>
    </source>
</evidence>
<dbReference type="GO" id="GO:0005524">
    <property type="term" value="F:ATP binding"/>
    <property type="evidence" value="ECO:0007669"/>
    <property type="project" value="UniProtKB-KW"/>
</dbReference>
<dbReference type="GO" id="GO:0140359">
    <property type="term" value="F:ABC-type transporter activity"/>
    <property type="evidence" value="ECO:0007669"/>
    <property type="project" value="InterPro"/>
</dbReference>
<dbReference type="PROSITE" id="PS50893">
    <property type="entry name" value="ABC_TRANSPORTER_2"/>
    <property type="match status" value="1"/>
</dbReference>
<dbReference type="EMBL" id="CP022753">
    <property type="protein sequence ID" value="ASU83717.1"/>
    <property type="molecule type" value="Genomic_DNA"/>
</dbReference>
<feature type="domain" description="ABC transporter" evidence="4">
    <location>
        <begin position="4"/>
        <end position="235"/>
    </location>
</feature>
<dbReference type="Proteomes" id="UP000215005">
    <property type="component" value="Chromosome"/>
</dbReference>
<evidence type="ECO:0000256" key="1">
    <source>
        <dbReference type="ARBA" id="ARBA00022448"/>
    </source>
</evidence>
<dbReference type="GO" id="GO:0016887">
    <property type="term" value="F:ATP hydrolysis activity"/>
    <property type="evidence" value="ECO:0007669"/>
    <property type="project" value="InterPro"/>
</dbReference>
<dbReference type="NCBIfam" id="NF008653">
    <property type="entry name" value="PRK11650.1"/>
    <property type="match status" value="1"/>
</dbReference>
<keyword evidence="3 5" id="KW-0067">ATP-binding</keyword>
<dbReference type="SMART" id="SM00382">
    <property type="entry name" value="AAA"/>
    <property type="match status" value="1"/>
</dbReference>
<dbReference type="FunFam" id="3.40.50.300:FF:000042">
    <property type="entry name" value="Maltose/maltodextrin ABC transporter, ATP-binding protein"/>
    <property type="match status" value="1"/>
</dbReference>
<dbReference type="RefSeq" id="WP_094932427.1">
    <property type="nucleotide sequence ID" value="NZ_CP022753.1"/>
</dbReference>
<accession>A0A223S6G4</accession>
<dbReference type="InterPro" id="IPR003593">
    <property type="entry name" value="AAA+_ATPase"/>
</dbReference>
<evidence type="ECO:0000313" key="6">
    <source>
        <dbReference type="Proteomes" id="UP000215005"/>
    </source>
</evidence>
<dbReference type="GO" id="GO:0008643">
    <property type="term" value="P:carbohydrate transport"/>
    <property type="evidence" value="ECO:0007669"/>
    <property type="project" value="InterPro"/>
</dbReference>
<dbReference type="PANTHER" id="PTHR43875:SF1">
    <property type="entry name" value="OSMOPROTECTIVE COMPOUNDS UPTAKE ATP-BINDING PROTEIN GGTA"/>
    <property type="match status" value="1"/>
</dbReference>
<dbReference type="Pfam" id="PF00005">
    <property type="entry name" value="ABC_tran"/>
    <property type="match status" value="1"/>
</dbReference>
<dbReference type="InterPro" id="IPR040582">
    <property type="entry name" value="OB_MalK-like"/>
</dbReference>
<sequence>MARVQLAGVGKTYPDGTSAVSGLDLDIGEGEFLVLVGPSGCGKSTALRMIAGLEEITAGTLSIGDRVVNRTPARDRDVAMVFQSYALYPHLSVRDNIGFGLQLRKLPKAEIKERVEEAAATLGLTEHLDRRPRNLSGGQRQRVAMGRAIVRSPKAFLMDEPLSNLDAKLRVQMRAEISRIQRNLGVTTIYVTHDQVEAMTLGDRVAVLKKGVLQQVAPPQELYERPANIFVAGFIGSPAMNLLQARLETDAPTDAGARLVVGGQTLDVPAATVDERGLGAYVGRDIAVGIRPEDMDDADLSPEADGSVLTSTTELVEALGSELLVHFRLDAPPVVTEDTRELARDVGVDVDAGDAGGTESDITARFSPRSSTAIGRPVRVRVDTARLYFFDPATGAGIWGDPASHSSEVEGTHA</sequence>
<dbReference type="GO" id="GO:0055052">
    <property type="term" value="C:ATP-binding cassette (ABC) transporter complex, substrate-binding subunit-containing"/>
    <property type="evidence" value="ECO:0007669"/>
    <property type="project" value="TreeGrafter"/>
</dbReference>
<dbReference type="Gene3D" id="2.40.50.140">
    <property type="entry name" value="Nucleic acid-binding proteins"/>
    <property type="match status" value="1"/>
</dbReference>
<dbReference type="PANTHER" id="PTHR43875">
    <property type="entry name" value="MALTODEXTRIN IMPORT ATP-BINDING PROTEIN MSMX"/>
    <property type="match status" value="1"/>
</dbReference>
<gene>
    <name evidence="5" type="ORF">CDO52_13810</name>
</gene>
<dbReference type="Pfam" id="PF17912">
    <property type="entry name" value="OB_MalK"/>
    <property type="match status" value="1"/>
</dbReference>
<dbReference type="InterPro" id="IPR027417">
    <property type="entry name" value="P-loop_NTPase"/>
</dbReference>
<dbReference type="InterPro" id="IPR017871">
    <property type="entry name" value="ABC_transporter-like_CS"/>
</dbReference>
<dbReference type="InterPro" id="IPR015855">
    <property type="entry name" value="ABC_transpr_MalK-like"/>
</dbReference>
<evidence type="ECO:0000313" key="5">
    <source>
        <dbReference type="EMBL" id="ASU83717.1"/>
    </source>
</evidence>
<protein>
    <submittedName>
        <fullName evidence="5">ABC transporter ATP-binding protein</fullName>
    </submittedName>
</protein>
<dbReference type="KEGG" id="ngv:CDO52_13810"/>
<keyword evidence="6" id="KW-1185">Reference proteome</keyword>
<evidence type="ECO:0000256" key="2">
    <source>
        <dbReference type="ARBA" id="ARBA00022741"/>
    </source>
</evidence>
<dbReference type="Gene3D" id="2.40.50.100">
    <property type="match status" value="1"/>
</dbReference>
<organism evidence="5 6">
    <name type="scientific">Nocardiopsis gilva YIM 90087</name>
    <dbReference type="NCBI Taxonomy" id="1235441"/>
    <lineage>
        <taxon>Bacteria</taxon>
        <taxon>Bacillati</taxon>
        <taxon>Actinomycetota</taxon>
        <taxon>Actinomycetes</taxon>
        <taxon>Streptosporangiales</taxon>
        <taxon>Nocardiopsidaceae</taxon>
        <taxon>Nocardiopsis</taxon>
    </lineage>
</organism>
<keyword evidence="2" id="KW-0547">Nucleotide-binding</keyword>
<dbReference type="Gene3D" id="3.40.50.300">
    <property type="entry name" value="P-loop containing nucleotide triphosphate hydrolases"/>
    <property type="match status" value="1"/>
</dbReference>